<proteinExistence type="predicted"/>
<dbReference type="OrthoDB" id="9803828at2"/>
<accession>A0A1X7NXF1</accession>
<keyword evidence="2" id="KW-1185">Reference proteome</keyword>
<dbReference type="AlphaFoldDB" id="A0A1X7NXF1"/>
<dbReference type="RefSeq" id="WP_085476595.1">
    <property type="nucleotide sequence ID" value="NZ_FXBM01000002.1"/>
</dbReference>
<dbReference type="EMBL" id="FXBM01000002">
    <property type="protein sequence ID" value="SMH43085.1"/>
    <property type="molecule type" value="Genomic_DNA"/>
</dbReference>
<protein>
    <submittedName>
        <fullName evidence="1">Uncharacterized protein</fullName>
    </submittedName>
</protein>
<organism evidence="1 2">
    <name type="scientific">Rathayibacter oskolensis</name>
    <dbReference type="NCBI Taxonomy" id="1891671"/>
    <lineage>
        <taxon>Bacteria</taxon>
        <taxon>Bacillati</taxon>
        <taxon>Actinomycetota</taxon>
        <taxon>Actinomycetes</taxon>
        <taxon>Micrococcales</taxon>
        <taxon>Microbacteriaceae</taxon>
        <taxon>Rathayibacter</taxon>
    </lineage>
</organism>
<sequence length="71" mass="7361">MTPAVPDALVPPALRLIRANRTFVTADGARGVPLTLHEAAGRVHVLPLLPTRGGLAAQRAAVAALRPHNEG</sequence>
<reference evidence="2" key="1">
    <citation type="submission" date="2017-04" db="EMBL/GenBank/DDBJ databases">
        <authorList>
            <person name="Varghese N."/>
            <person name="Submissions S."/>
        </authorList>
    </citation>
    <scope>NUCLEOTIDE SEQUENCE [LARGE SCALE GENOMIC DNA]</scope>
    <source>
        <strain evidence="2">VKM Ac-2121</strain>
    </source>
</reference>
<evidence type="ECO:0000313" key="1">
    <source>
        <dbReference type="EMBL" id="SMH43085.1"/>
    </source>
</evidence>
<dbReference type="STRING" id="1891671.SAMN06295885_2147"/>
<dbReference type="Proteomes" id="UP000193711">
    <property type="component" value="Unassembled WGS sequence"/>
</dbReference>
<gene>
    <name evidence="1" type="ORF">SAMN06295885_2147</name>
</gene>
<name>A0A1X7NXF1_9MICO</name>
<evidence type="ECO:0000313" key="2">
    <source>
        <dbReference type="Proteomes" id="UP000193711"/>
    </source>
</evidence>